<proteinExistence type="inferred from homology"/>
<dbReference type="InterPro" id="IPR010809">
    <property type="entry name" value="FliD_C"/>
</dbReference>
<evidence type="ECO:0000259" key="7">
    <source>
        <dbReference type="Pfam" id="PF07195"/>
    </source>
</evidence>
<keyword evidence="4 5" id="KW-0975">Bacterial flagellum</keyword>
<dbReference type="InterPro" id="IPR040026">
    <property type="entry name" value="FliD"/>
</dbReference>
<reference evidence="9" key="1">
    <citation type="submission" date="2017-06" db="EMBL/GenBank/DDBJ databases">
        <authorList>
            <person name="Varghese N."/>
            <person name="Submissions S."/>
        </authorList>
    </citation>
    <scope>NUCLEOTIDE SEQUENCE [LARGE SCALE GENOMIC DNA]</scope>
    <source>
        <strain evidence="9">CIP 108523</strain>
    </source>
</reference>
<comment type="function">
    <text evidence="5">Required for morphogenesis and for the elongation of the flagellar filament by facilitating polymerization of the flagellin monomers at the tip of growing filament. Forms a capping structure, which prevents flagellin subunits (transported through the central channel of the flagellum) from leaking out without polymerization at the distal end.</text>
</comment>
<keyword evidence="9" id="KW-1185">Reference proteome</keyword>
<organism evidence="8 9">
    <name type="scientific">Pseudomonas segetis</name>
    <dbReference type="NCBI Taxonomy" id="298908"/>
    <lineage>
        <taxon>Bacteria</taxon>
        <taxon>Pseudomonadati</taxon>
        <taxon>Pseudomonadota</taxon>
        <taxon>Gammaproteobacteria</taxon>
        <taxon>Pseudomonadales</taxon>
        <taxon>Pseudomonadaceae</taxon>
        <taxon>Pseudomonas</taxon>
    </lineage>
</organism>
<feature type="domain" description="Flagellar hook-associated protein 2 C-terminal" evidence="7">
    <location>
        <begin position="226"/>
        <end position="450"/>
    </location>
</feature>
<dbReference type="PANTHER" id="PTHR30288:SF0">
    <property type="entry name" value="FLAGELLAR HOOK-ASSOCIATED PROTEIN 2"/>
    <property type="match status" value="1"/>
</dbReference>
<evidence type="ECO:0000256" key="4">
    <source>
        <dbReference type="ARBA" id="ARBA00023143"/>
    </source>
</evidence>
<dbReference type="Pfam" id="PF07196">
    <property type="entry name" value="Flagellin_IN"/>
    <property type="match status" value="1"/>
</dbReference>
<dbReference type="GO" id="GO:0007155">
    <property type="term" value="P:cell adhesion"/>
    <property type="evidence" value="ECO:0007669"/>
    <property type="project" value="InterPro"/>
</dbReference>
<dbReference type="GO" id="GO:0009421">
    <property type="term" value="C:bacterial-type flagellum filament cap"/>
    <property type="evidence" value="ECO:0007669"/>
    <property type="project" value="InterPro"/>
</dbReference>
<evidence type="ECO:0000256" key="5">
    <source>
        <dbReference type="RuleBase" id="RU362066"/>
    </source>
</evidence>
<keyword evidence="5" id="KW-0964">Secreted</keyword>
<dbReference type="RefSeq" id="WP_089361374.1">
    <property type="nucleotide sequence ID" value="NZ_FZOG01000010.1"/>
</dbReference>
<protein>
    <recommendedName>
        <fullName evidence="5">Flagellar hook-associated protein 2</fullName>
        <shortName evidence="5">HAP2</shortName>
    </recommendedName>
    <alternativeName>
        <fullName evidence="5">Flagellar cap protein</fullName>
    </alternativeName>
</protein>
<dbReference type="Pfam" id="PF07195">
    <property type="entry name" value="FliD_C"/>
    <property type="match status" value="1"/>
</dbReference>
<feature type="coiled-coil region" evidence="5">
    <location>
        <begin position="406"/>
        <end position="433"/>
    </location>
</feature>
<keyword evidence="8" id="KW-0966">Cell projection</keyword>
<feature type="domain" description="Flagellar hook-associated protein 2 N-terminal" evidence="6">
    <location>
        <begin position="10"/>
        <end position="106"/>
    </location>
</feature>
<comment type="subcellular location">
    <subcellularLocation>
        <location evidence="5">Secreted</location>
    </subcellularLocation>
    <subcellularLocation>
        <location evidence="5">Bacterial flagellum</location>
    </subcellularLocation>
</comment>
<dbReference type="EMBL" id="FZOG01000010">
    <property type="protein sequence ID" value="SNT09324.1"/>
    <property type="molecule type" value="Genomic_DNA"/>
</dbReference>
<accession>A0A239JWX5</accession>
<keyword evidence="8" id="KW-0282">Flagellum</keyword>
<comment type="subunit">
    <text evidence="2 5">Homopentamer.</text>
</comment>
<dbReference type="GO" id="GO:0071973">
    <property type="term" value="P:bacterial-type flagellum-dependent cell motility"/>
    <property type="evidence" value="ECO:0007669"/>
    <property type="project" value="TreeGrafter"/>
</dbReference>
<evidence type="ECO:0000259" key="6">
    <source>
        <dbReference type="Pfam" id="PF02465"/>
    </source>
</evidence>
<keyword evidence="3 5" id="KW-0175">Coiled coil</keyword>
<dbReference type="GO" id="GO:0009424">
    <property type="term" value="C:bacterial-type flagellum hook"/>
    <property type="evidence" value="ECO:0007669"/>
    <property type="project" value="UniProtKB-UniRule"/>
</dbReference>
<keyword evidence="8" id="KW-0969">Cilium</keyword>
<evidence type="ECO:0000313" key="8">
    <source>
        <dbReference type="EMBL" id="SNT09324.1"/>
    </source>
</evidence>
<evidence type="ECO:0000313" key="9">
    <source>
        <dbReference type="Proteomes" id="UP000242915"/>
    </source>
</evidence>
<dbReference type="AlphaFoldDB" id="A0A239JWX5"/>
<gene>
    <name evidence="8" type="ORF">SAMN05216255_0026</name>
</gene>
<evidence type="ECO:0000256" key="2">
    <source>
        <dbReference type="ARBA" id="ARBA00011255"/>
    </source>
</evidence>
<dbReference type="Proteomes" id="UP000242915">
    <property type="component" value="Unassembled WGS sequence"/>
</dbReference>
<evidence type="ECO:0000256" key="1">
    <source>
        <dbReference type="ARBA" id="ARBA00009764"/>
    </source>
</evidence>
<comment type="similarity">
    <text evidence="1 5">Belongs to the FliD family.</text>
</comment>
<name>A0A239JWX5_9PSED</name>
<dbReference type="Pfam" id="PF02465">
    <property type="entry name" value="FliD_N"/>
    <property type="match status" value="1"/>
</dbReference>
<dbReference type="InterPro" id="IPR010810">
    <property type="entry name" value="Flagellin_hook_IN_motif"/>
</dbReference>
<dbReference type="InterPro" id="IPR003481">
    <property type="entry name" value="FliD_N"/>
</dbReference>
<dbReference type="PANTHER" id="PTHR30288">
    <property type="entry name" value="FLAGELLAR CAP/ASSEMBLY PROTEIN FLID"/>
    <property type="match status" value="1"/>
</dbReference>
<sequence>MVGISGLGGSGLDIDSIVTALVNADSAPKTAQLSRLETATTSKFSALGTLKGALSEFQTALAGLNDIKLFENRTASSSNTSSVTATATKNALPGSYSVVVNSLATSSKVASATVASTFESGAGEETFSVQLGSSGAVTEVKIAAGSDLASTRDQLNAALKEQGISANIVNNPSTGESRLVFSSTTTGAGNDIIVSGTGNLSALDADGTQALNSTDPASAGFITQSADAEFSIDGLVLHSKTNTVTDAIPEVTLSLAAVTEAGKTATVKVGQDTSGVTANIKKFVDAYNTLITTSNELTRVVSVGEGKEPVVGGLVGDATVRNLLSSVRNELVNPADQTGIRTLSDMGITTQKDGTLAIDDDKLKTALTDNFDSVGTFFTGDTGITGRLDSKVDGFVKNGGVLEQRMDGLQSTLTDIDNQKEDLNRRIESLQTRLYKQFNAMESLVTQLNQTSDRLTQSLEALPGFVKKDK</sequence>
<evidence type="ECO:0000256" key="3">
    <source>
        <dbReference type="ARBA" id="ARBA00023054"/>
    </source>
</evidence>
<dbReference type="GO" id="GO:0005576">
    <property type="term" value="C:extracellular region"/>
    <property type="evidence" value="ECO:0007669"/>
    <property type="project" value="UniProtKB-SubCell"/>
</dbReference>